<dbReference type="InterPro" id="IPR036397">
    <property type="entry name" value="RNaseH_sf"/>
</dbReference>
<protein>
    <recommendedName>
        <fullName evidence="2">DUF6729 domain-containing protein</fullName>
    </recommendedName>
</protein>
<keyword evidence="4" id="KW-1185">Reference proteome</keyword>
<feature type="region of interest" description="Disordered" evidence="1">
    <location>
        <begin position="1155"/>
        <end position="1184"/>
    </location>
</feature>
<accession>A0AAD6VDY0</accession>
<dbReference type="Pfam" id="PF20499">
    <property type="entry name" value="DUF6729"/>
    <property type="match status" value="1"/>
</dbReference>
<feature type="region of interest" description="Disordered" evidence="1">
    <location>
        <begin position="279"/>
        <end position="344"/>
    </location>
</feature>
<name>A0AAD6VDY0_9AGAR</name>
<feature type="compositionally biased region" description="Polar residues" evidence="1">
    <location>
        <begin position="279"/>
        <end position="291"/>
    </location>
</feature>
<dbReference type="InterPro" id="IPR012337">
    <property type="entry name" value="RNaseH-like_sf"/>
</dbReference>
<feature type="compositionally biased region" description="Low complexity" evidence="1">
    <location>
        <begin position="175"/>
        <end position="184"/>
    </location>
</feature>
<dbReference type="Proteomes" id="UP001219525">
    <property type="component" value="Unassembled WGS sequence"/>
</dbReference>
<evidence type="ECO:0000256" key="1">
    <source>
        <dbReference type="SAM" id="MobiDB-lite"/>
    </source>
</evidence>
<comment type="caution">
    <text evidence="3">The sequence shown here is derived from an EMBL/GenBank/DDBJ whole genome shotgun (WGS) entry which is preliminary data.</text>
</comment>
<organism evidence="3 4">
    <name type="scientific">Mycena pura</name>
    <dbReference type="NCBI Taxonomy" id="153505"/>
    <lineage>
        <taxon>Eukaryota</taxon>
        <taxon>Fungi</taxon>
        <taxon>Dikarya</taxon>
        <taxon>Basidiomycota</taxon>
        <taxon>Agaricomycotina</taxon>
        <taxon>Agaricomycetes</taxon>
        <taxon>Agaricomycetidae</taxon>
        <taxon>Agaricales</taxon>
        <taxon>Marasmiineae</taxon>
        <taxon>Mycenaceae</taxon>
        <taxon>Mycena</taxon>
    </lineage>
</organism>
<feature type="domain" description="DUF6729" evidence="2">
    <location>
        <begin position="512"/>
        <end position="699"/>
    </location>
</feature>
<proteinExistence type="predicted"/>
<feature type="region of interest" description="Disordered" evidence="1">
    <location>
        <begin position="78"/>
        <end position="104"/>
    </location>
</feature>
<dbReference type="GO" id="GO:0003676">
    <property type="term" value="F:nucleic acid binding"/>
    <property type="evidence" value="ECO:0007669"/>
    <property type="project" value="InterPro"/>
</dbReference>
<dbReference type="EMBL" id="JARJCW010000047">
    <property type="protein sequence ID" value="KAJ7204383.1"/>
    <property type="molecule type" value="Genomic_DNA"/>
</dbReference>
<feature type="compositionally biased region" description="Low complexity" evidence="1">
    <location>
        <begin position="314"/>
        <end position="330"/>
    </location>
</feature>
<feature type="region of interest" description="Disordered" evidence="1">
    <location>
        <begin position="165"/>
        <end position="199"/>
    </location>
</feature>
<evidence type="ECO:0000313" key="4">
    <source>
        <dbReference type="Proteomes" id="UP001219525"/>
    </source>
</evidence>
<dbReference type="InterPro" id="IPR046616">
    <property type="entry name" value="DUF6729"/>
</dbReference>
<reference evidence="3" key="1">
    <citation type="submission" date="2023-03" db="EMBL/GenBank/DDBJ databases">
        <title>Massive genome expansion in bonnet fungi (Mycena s.s.) driven by repeated elements and novel gene families across ecological guilds.</title>
        <authorList>
            <consortium name="Lawrence Berkeley National Laboratory"/>
            <person name="Harder C.B."/>
            <person name="Miyauchi S."/>
            <person name="Viragh M."/>
            <person name="Kuo A."/>
            <person name="Thoen E."/>
            <person name="Andreopoulos B."/>
            <person name="Lu D."/>
            <person name="Skrede I."/>
            <person name="Drula E."/>
            <person name="Henrissat B."/>
            <person name="Morin E."/>
            <person name="Kohler A."/>
            <person name="Barry K."/>
            <person name="LaButti K."/>
            <person name="Morin E."/>
            <person name="Salamov A."/>
            <person name="Lipzen A."/>
            <person name="Mereny Z."/>
            <person name="Hegedus B."/>
            <person name="Baldrian P."/>
            <person name="Stursova M."/>
            <person name="Weitz H."/>
            <person name="Taylor A."/>
            <person name="Grigoriev I.V."/>
            <person name="Nagy L.G."/>
            <person name="Martin F."/>
            <person name="Kauserud H."/>
        </authorList>
    </citation>
    <scope>NUCLEOTIDE SEQUENCE</scope>
    <source>
        <strain evidence="3">9144</strain>
    </source>
</reference>
<evidence type="ECO:0000259" key="2">
    <source>
        <dbReference type="Pfam" id="PF20499"/>
    </source>
</evidence>
<dbReference type="Gene3D" id="3.30.420.10">
    <property type="entry name" value="Ribonuclease H-like superfamily/Ribonuclease H"/>
    <property type="match status" value="1"/>
</dbReference>
<sequence>MFVFDMFVNGVRGDQLPPEEEGLDQEELETTLNALLGAYTALESLNDCPCRRYELRALPLREDIERLSLDGPAKRACEWRRRRDGEAGEEAAGGAGEQAPAPRPAHARLWGCSVPLRSARLRRRLVALCIPLPPTPHPAGNPGQQPGILPATSHVQIDPALRPRRTSCLMPPANTTTTPSISTRRTAEALGGGRVPTSRSVAEEKWAEKEWSSGNAVVLGWKREEEEGREEGGWVYTTKTANNTRWARFRMQKSTRKDKMDCVCWQRCMRTMHTYTSKMADTGTHPYTTFTGKRHANSGWGGRRENSGRKSKTAKTAANASAASSSSSSAPRPQPRWAGNLPTPSIWRNLPPAPFFLPRANNSAQPSLQQTEASMLNDRSPPLKAELTSHVDPARLPNSDYTNLNANLTFIQENDEFADIASGDRVIRESMLDDVVVDNDDNAKAAERETAETLPDKGSTLEKYLKSVLARIKQEIQRHGQPACYPRGDLFDRPPHPLFTIRTAAATTDGYTPDKFCHVDIFVWLPKLLPGAPDVFKCDCASALPLSRLGWNSDPIARRVRSFPRDFFLLTNRFICNPDLVGTPGCGKTFQGTDPHIIAQLPRFTQTAFPAFLSTCGALDKLIVSMMGCTFATRFGPAPCSELFSKLQRKHHDEVELMYLDRARHLQVKNVLPFSAFSNRLGWAGSPPSTQYLKAMFVDSVQSRRVYLERGFACLPARVIKADHTFDFLKYMGGLRGQKIHAAAHTMVNDFEEMRKHALVPSKALEFVEDTFIEVSEGLKQHGHPPCSVVYTDSPQIELGFLEKAVPSLTENVSHITPSSDLPLFPCDTAIHKVYTSDTPEIDDLCAEILTKVDTWTGFLVVALAVRYEVTPELSRVSAIQLRTEEKNLVFDTSKFMSLAHFPPSLRAILTNPSIIKIGCGLRTALATLSTLYNDEELRKVVTARGGPLLELGLQAKLKGAVSNPSLPIHALVGIILGRAFTPLDNSDPDLYSNNLHDEVEAIWQAYLKLAGQDSVGLPLTEVQGREDGRLVAVVHGNKAVAEGVILGVHDGFLEVDQPAVGNKPAYRQHIKISRTRTLIQITKVLVPNSIHRLHSQTVQFIYEKHDGQMVVAVSMLHTRNSTSPPSTTAVECAFSVPASGGSYDDSPIDFSNILSESSATSGGNDSPMSNEDLPMSNEDTDDNSDIQESIQHAQNIIHLAAQDDTIPTRVLDDAFHFMDRLIRLLSKLHTAFKPFCAHFSETIFLRDKDDEAAVRAVLEKKGIDWEWAKHAMSSSLNRRIRRYIPPRDILEKRLRALFDAYRNIVCSTETGKSTVFFSKEANEMAERLLETVRKGFLSDPIGFSLYFKMFIDADGLIVYRTVRGTNSLEGGIHMVVRRVFGSLQASPELAECILLNWFARHNKKVGTYNRTGVKFRGHHDTALIDEICELAIEVGVKTSFIPPCVLTTRIATSETFGIRPISLKLAEKYHITVLPSRTIAGVPHHHDVPVHTLTRLHTKPTNCYRSLQLSQRALHCVTPVHTHAEYTKFRSIINRSEYRKTLKTVAIHDSHKNIDYTALAISWNSDVDQQDRTETDSNKCIYYKFPCQLEQHHKKVLLYKSQQSTMFMGSNADALKPFRDMLRETVPGSAPPALDVPEGATDTSLSVEDLTNLDLDLLDTLNLPCSKDCPPIPTLAIQSETDTAQFKSIHAAATLQPSLSTLPNPEPTAVPLPRAVLFQQSMLMVNHSVPSVLTESTSRQSEPDSSKSGDRCARCAFAYCQQRHTCPGRGNRKKCHSEDAAHSLPNGKKCRWSEDKIEREILRREAEAHVPSMTG</sequence>
<feature type="compositionally biased region" description="Polar residues" evidence="1">
    <location>
        <begin position="360"/>
        <end position="374"/>
    </location>
</feature>
<feature type="compositionally biased region" description="Polar residues" evidence="1">
    <location>
        <begin position="1155"/>
        <end position="1170"/>
    </location>
</feature>
<gene>
    <name evidence="3" type="ORF">GGX14DRAFT_646836</name>
</gene>
<evidence type="ECO:0000313" key="3">
    <source>
        <dbReference type="EMBL" id="KAJ7204383.1"/>
    </source>
</evidence>
<feature type="region of interest" description="Disordered" evidence="1">
    <location>
        <begin position="357"/>
        <end position="376"/>
    </location>
</feature>
<dbReference type="SUPFAM" id="SSF53098">
    <property type="entry name" value="Ribonuclease H-like"/>
    <property type="match status" value="1"/>
</dbReference>